<keyword evidence="1" id="KW-0548">Nucleotidyltransferase</keyword>
<protein>
    <submittedName>
        <fullName evidence="1">CCA tRNA nucleotidyltransferase, mitochondrial</fullName>
        <ecNumber evidence="1">2.7.7.72</ecNumber>
    </submittedName>
</protein>
<dbReference type="Proteomes" id="UP001140087">
    <property type="component" value="Unassembled WGS sequence"/>
</dbReference>
<organism evidence="1 2">
    <name type="scientific">Coemansia helicoidea</name>
    <dbReference type="NCBI Taxonomy" id="1286919"/>
    <lineage>
        <taxon>Eukaryota</taxon>
        <taxon>Fungi</taxon>
        <taxon>Fungi incertae sedis</taxon>
        <taxon>Zoopagomycota</taxon>
        <taxon>Kickxellomycotina</taxon>
        <taxon>Kickxellomycetes</taxon>
        <taxon>Kickxellales</taxon>
        <taxon>Kickxellaceae</taxon>
        <taxon>Coemansia</taxon>
    </lineage>
</organism>
<keyword evidence="1" id="KW-0808">Transferase</keyword>
<gene>
    <name evidence="1" type="primary">CCA1_1</name>
    <name evidence="1" type="ORF">H4R21_001693</name>
</gene>
<reference evidence="1" key="1">
    <citation type="submission" date="2022-07" db="EMBL/GenBank/DDBJ databases">
        <title>Phylogenomic reconstructions and comparative analyses of Kickxellomycotina fungi.</title>
        <authorList>
            <person name="Reynolds N.K."/>
            <person name="Stajich J.E."/>
            <person name="Barry K."/>
            <person name="Grigoriev I.V."/>
            <person name="Crous P."/>
            <person name="Smith M.E."/>
        </authorList>
    </citation>
    <scope>NUCLEOTIDE SEQUENCE</scope>
    <source>
        <strain evidence="1">BCRC 34780</strain>
    </source>
</reference>
<evidence type="ECO:0000313" key="2">
    <source>
        <dbReference type="Proteomes" id="UP001140087"/>
    </source>
</evidence>
<sequence>MPLRMARLRDTRGFAQLSQFLHTFHSALGVERVDLEWLEAELSSAADEAGELAGKVLAGALRILVGRRVDEGDLAAQVERAWARHGAGDLPHGFSERGFAGLGAGERVQVVLGTCELATERAERLQAAGDAAEWRVRPSGHDDIGRAYWVLCGTQLYRQTPRAVADQLEGRRARRSGAIAAELLDAAHPPQHSMREADGELWELLCSDERDWRAIAEITATLRTRRSRALSTALTQAAAAAVQALARERRREPPALRKRSSRLALRGQDQTANPPVAATPEPQPSLACSRDRRAQRREQARLVALESAGLESAMLESARLDSPRLDRLALDSEAHDSETHDSETHAASHVEDEGDWMFACLCGARGQNYDDGRAMTACERCAVWQHLGCALRAEARRINRPIEEDDWESIRSGDVAGSEHTAAADEKKRARAMEVELTAREDEICRLLQRVADAVHAKQPEQPRLTLRVAGGWVRDKLLGLESHDMDIAVDHMSGFELASHVNEYLAQQGQAVRSIGKISQNPERSKHLETATTSVLGQAVDFVNLRSETYGSDSRIPQVAFGTPLEDALRRDTTFNALFYNIHTRQVEDYCGRGLADLRAGIVRTPLEPRQTFHDDPLRVLRIVRFASRFDFRIDDDAAAAMRDPAAAAEMARKISRERIGIELDKMAAGPRPLLSIRMLLDFGLYSVVFGAPAELDESLAATATEQVLRLLDSPPAAVELPAPLAAVAADAELRRLLVLAAYLYPMHGLAVRDGKRTAAMAFVAVRDGLKLNKHDGEAVAALHELAPRIAGLAVQCCSDAPPSRRALGLLVREAGARWAPATLFAAA</sequence>
<name>A0ACC1L9T2_9FUNG</name>
<feature type="non-terminal residue" evidence="1">
    <location>
        <position position="829"/>
    </location>
</feature>
<dbReference type="EMBL" id="JANBUN010000369">
    <property type="protein sequence ID" value="KAJ2804308.1"/>
    <property type="molecule type" value="Genomic_DNA"/>
</dbReference>
<accession>A0ACC1L9T2</accession>
<keyword evidence="2" id="KW-1185">Reference proteome</keyword>
<proteinExistence type="predicted"/>
<evidence type="ECO:0000313" key="1">
    <source>
        <dbReference type="EMBL" id="KAJ2804308.1"/>
    </source>
</evidence>
<comment type="caution">
    <text evidence="1">The sequence shown here is derived from an EMBL/GenBank/DDBJ whole genome shotgun (WGS) entry which is preliminary data.</text>
</comment>
<dbReference type="EC" id="2.7.7.72" evidence="1"/>